<protein>
    <submittedName>
        <fullName evidence="1">Uncharacterized protein</fullName>
    </submittedName>
</protein>
<dbReference type="EMBL" id="JAULSV010000007">
    <property type="protein sequence ID" value="KAK0639854.1"/>
    <property type="molecule type" value="Genomic_DNA"/>
</dbReference>
<proteinExistence type="predicted"/>
<evidence type="ECO:0000313" key="2">
    <source>
        <dbReference type="Proteomes" id="UP001174936"/>
    </source>
</evidence>
<sequence length="81" mass="9667">MCEKFVQPFLCPECKTGWLRNNEPVWTICDKMVEENDKRVKEGKEKLKPGTKCPYGWQTKKGNNRIDWNSREYCQSCKDFD</sequence>
<organism evidence="1 2">
    <name type="scientific">Cercophora newfieldiana</name>
    <dbReference type="NCBI Taxonomy" id="92897"/>
    <lineage>
        <taxon>Eukaryota</taxon>
        <taxon>Fungi</taxon>
        <taxon>Dikarya</taxon>
        <taxon>Ascomycota</taxon>
        <taxon>Pezizomycotina</taxon>
        <taxon>Sordariomycetes</taxon>
        <taxon>Sordariomycetidae</taxon>
        <taxon>Sordariales</taxon>
        <taxon>Lasiosphaeriaceae</taxon>
        <taxon>Cercophora</taxon>
    </lineage>
</organism>
<accession>A0AA39XTB9</accession>
<dbReference type="Proteomes" id="UP001174936">
    <property type="component" value="Unassembled WGS sequence"/>
</dbReference>
<comment type="caution">
    <text evidence="1">The sequence shown here is derived from an EMBL/GenBank/DDBJ whole genome shotgun (WGS) entry which is preliminary data.</text>
</comment>
<gene>
    <name evidence="1" type="ORF">B0T16DRAFT_423820</name>
</gene>
<dbReference type="AlphaFoldDB" id="A0AA39XTB9"/>
<reference evidence="1" key="1">
    <citation type="submission" date="2023-06" db="EMBL/GenBank/DDBJ databases">
        <title>Genome-scale phylogeny and comparative genomics of the fungal order Sordariales.</title>
        <authorList>
            <consortium name="Lawrence Berkeley National Laboratory"/>
            <person name="Hensen N."/>
            <person name="Bonometti L."/>
            <person name="Westerberg I."/>
            <person name="Brannstrom I.O."/>
            <person name="Guillou S."/>
            <person name="Cros-Aarteil S."/>
            <person name="Calhoun S."/>
            <person name="Haridas S."/>
            <person name="Kuo A."/>
            <person name="Mondo S."/>
            <person name="Pangilinan J."/>
            <person name="Riley R."/>
            <person name="Labutti K."/>
            <person name="Andreopoulos B."/>
            <person name="Lipzen A."/>
            <person name="Chen C."/>
            <person name="Yanf M."/>
            <person name="Daum C."/>
            <person name="Ng V."/>
            <person name="Clum A."/>
            <person name="Steindorff A."/>
            <person name="Ohm R."/>
            <person name="Martin F."/>
            <person name="Silar P."/>
            <person name="Natvig D."/>
            <person name="Lalanne C."/>
            <person name="Gautier V."/>
            <person name="Ament-Velasquez S.L."/>
            <person name="Kruys A."/>
            <person name="Hutchinson M.I."/>
            <person name="Powell A.J."/>
            <person name="Barry K."/>
            <person name="Miller A.N."/>
            <person name="Grigoriev I.V."/>
            <person name="Debuchy R."/>
            <person name="Gladieux P."/>
            <person name="Thoren M.H."/>
            <person name="Johannesson H."/>
        </authorList>
    </citation>
    <scope>NUCLEOTIDE SEQUENCE</scope>
    <source>
        <strain evidence="1">SMH2532-1</strain>
    </source>
</reference>
<keyword evidence="2" id="KW-1185">Reference proteome</keyword>
<name>A0AA39XTB9_9PEZI</name>
<evidence type="ECO:0000313" key="1">
    <source>
        <dbReference type="EMBL" id="KAK0639854.1"/>
    </source>
</evidence>